<feature type="binding site" evidence="8">
    <location>
        <position position="126"/>
    </location>
    <ligand>
        <name>Fe cation</name>
        <dbReference type="ChEBI" id="CHEBI:24875"/>
    </ligand>
</feature>
<dbReference type="GO" id="GO:0045892">
    <property type="term" value="P:negative regulation of DNA-templated transcription"/>
    <property type="evidence" value="ECO:0007669"/>
    <property type="project" value="TreeGrafter"/>
</dbReference>
<evidence type="ECO:0000256" key="7">
    <source>
        <dbReference type="PIRSR" id="PIRSR602481-1"/>
    </source>
</evidence>
<reference evidence="10 11" key="1">
    <citation type="submission" date="2020-07" db="EMBL/GenBank/DDBJ databases">
        <title>Genomic Encyclopedia of Type Strains, Phase IV (KMG-V): Genome sequencing to study the core and pangenomes of soil and plant-associated prokaryotes.</title>
        <authorList>
            <person name="Whitman W."/>
        </authorList>
    </citation>
    <scope>NUCLEOTIDE SEQUENCE [LARGE SCALE GENOMIC DNA]</scope>
    <source>
        <strain evidence="10 11">SAS40</strain>
    </source>
</reference>
<dbReference type="GO" id="GO:0008270">
    <property type="term" value="F:zinc ion binding"/>
    <property type="evidence" value="ECO:0007669"/>
    <property type="project" value="TreeGrafter"/>
</dbReference>
<dbReference type="PANTHER" id="PTHR33202">
    <property type="entry name" value="ZINC UPTAKE REGULATION PROTEIN"/>
    <property type="match status" value="1"/>
</dbReference>
<keyword evidence="2" id="KW-0678">Repressor</keyword>
<dbReference type="GO" id="GO:1900376">
    <property type="term" value="P:regulation of secondary metabolite biosynthetic process"/>
    <property type="evidence" value="ECO:0007669"/>
    <property type="project" value="TreeGrafter"/>
</dbReference>
<dbReference type="SUPFAM" id="SSF46785">
    <property type="entry name" value="Winged helix' DNA-binding domain"/>
    <property type="match status" value="1"/>
</dbReference>
<comment type="cofactor">
    <cofactor evidence="7">
        <name>Zn(2+)</name>
        <dbReference type="ChEBI" id="CHEBI:29105"/>
    </cofactor>
    <text evidence="7">Binds 1 zinc ion per subunit.</text>
</comment>
<evidence type="ECO:0000313" key="10">
    <source>
        <dbReference type="EMBL" id="NYE81615.1"/>
    </source>
</evidence>
<dbReference type="AlphaFoldDB" id="A0A7Y9LLV9"/>
<keyword evidence="4" id="KW-0805">Transcription regulation</keyword>
<dbReference type="GO" id="GO:0003700">
    <property type="term" value="F:DNA-binding transcription factor activity"/>
    <property type="evidence" value="ECO:0007669"/>
    <property type="project" value="InterPro"/>
</dbReference>
<gene>
    <name evidence="10" type="ORF">FHW18_000886</name>
</gene>
<dbReference type="Proteomes" id="UP000542125">
    <property type="component" value="Unassembled WGS sequence"/>
</dbReference>
<dbReference type="Pfam" id="PF01475">
    <property type="entry name" value="FUR"/>
    <property type="match status" value="1"/>
</dbReference>
<evidence type="ECO:0000256" key="8">
    <source>
        <dbReference type="PIRSR" id="PIRSR602481-2"/>
    </source>
</evidence>
<dbReference type="InterPro" id="IPR002481">
    <property type="entry name" value="FUR"/>
</dbReference>
<keyword evidence="6" id="KW-0804">Transcription</keyword>
<evidence type="ECO:0000256" key="2">
    <source>
        <dbReference type="ARBA" id="ARBA00022491"/>
    </source>
</evidence>
<sequence>MEEQAREAIRTQGARVTATRVRVLATLLDAVSALTHQEVFDRIGRAVSVDRVTVYRVLEWLVQCGLAHRIAGEDRVWRFSALHQSDHDHPTHDGHDGEAHTHAQHGHFQCDACRRMFCIDAPVGIEQTLERLPAGFEGRDVEMVVRGLCPACGKEAAAPPPRRRSKDALRKEL</sequence>
<evidence type="ECO:0000256" key="4">
    <source>
        <dbReference type="ARBA" id="ARBA00023015"/>
    </source>
</evidence>
<evidence type="ECO:0000256" key="9">
    <source>
        <dbReference type="SAM" id="MobiDB-lite"/>
    </source>
</evidence>
<comment type="similarity">
    <text evidence="1">Belongs to the Fur family.</text>
</comment>
<dbReference type="RefSeq" id="WP_179583750.1">
    <property type="nucleotide sequence ID" value="NZ_JACBYR010000001.1"/>
</dbReference>
<keyword evidence="3 7" id="KW-0862">Zinc</keyword>
<protein>
    <submittedName>
        <fullName evidence="10">Fur family ferric uptake transcriptional regulator</fullName>
    </submittedName>
</protein>
<dbReference type="Gene3D" id="1.10.10.10">
    <property type="entry name" value="Winged helix-like DNA-binding domain superfamily/Winged helix DNA-binding domain"/>
    <property type="match status" value="1"/>
</dbReference>
<organism evidence="10 11">
    <name type="scientific">Pigmentiphaga litoralis</name>
    <dbReference type="NCBI Taxonomy" id="516702"/>
    <lineage>
        <taxon>Bacteria</taxon>
        <taxon>Pseudomonadati</taxon>
        <taxon>Pseudomonadota</taxon>
        <taxon>Betaproteobacteria</taxon>
        <taxon>Burkholderiales</taxon>
        <taxon>Alcaligenaceae</taxon>
        <taxon>Pigmentiphaga</taxon>
    </lineage>
</organism>
<feature type="region of interest" description="Disordered" evidence="9">
    <location>
        <begin position="154"/>
        <end position="173"/>
    </location>
</feature>
<feature type="binding site" evidence="7">
    <location>
        <position position="110"/>
    </location>
    <ligand>
        <name>Zn(2+)</name>
        <dbReference type="ChEBI" id="CHEBI:29105"/>
    </ligand>
</feature>
<dbReference type="InterPro" id="IPR043135">
    <property type="entry name" value="Fur_C"/>
</dbReference>
<evidence type="ECO:0000313" key="11">
    <source>
        <dbReference type="Proteomes" id="UP000542125"/>
    </source>
</evidence>
<keyword evidence="11" id="KW-1185">Reference proteome</keyword>
<keyword evidence="8" id="KW-0408">Iron</keyword>
<dbReference type="EMBL" id="JACBYR010000001">
    <property type="protein sequence ID" value="NYE81615.1"/>
    <property type="molecule type" value="Genomic_DNA"/>
</dbReference>
<feature type="binding site" evidence="7">
    <location>
        <position position="149"/>
    </location>
    <ligand>
        <name>Zn(2+)</name>
        <dbReference type="ChEBI" id="CHEBI:29105"/>
    </ligand>
</feature>
<keyword evidence="7" id="KW-0479">Metal-binding</keyword>
<dbReference type="InterPro" id="IPR036388">
    <property type="entry name" value="WH-like_DNA-bd_sf"/>
</dbReference>
<accession>A0A7Y9LLV9</accession>
<dbReference type="GO" id="GO:0000976">
    <property type="term" value="F:transcription cis-regulatory region binding"/>
    <property type="evidence" value="ECO:0007669"/>
    <property type="project" value="TreeGrafter"/>
</dbReference>
<proteinExistence type="inferred from homology"/>
<evidence type="ECO:0000256" key="1">
    <source>
        <dbReference type="ARBA" id="ARBA00007957"/>
    </source>
</evidence>
<dbReference type="Gene3D" id="3.30.1490.190">
    <property type="match status" value="1"/>
</dbReference>
<keyword evidence="5" id="KW-0238">DNA-binding</keyword>
<name>A0A7Y9LLV9_9BURK</name>
<comment type="cofactor">
    <cofactor evidence="8">
        <name>Mn(2+)</name>
        <dbReference type="ChEBI" id="CHEBI:29035"/>
    </cofactor>
    <cofactor evidence="8">
        <name>Fe(2+)</name>
        <dbReference type="ChEBI" id="CHEBI:29033"/>
    </cofactor>
    <text evidence="8">Binds 1 Mn(2+) or Fe(2+) ion per subunit.</text>
</comment>
<feature type="binding site" evidence="7">
    <location>
        <position position="152"/>
    </location>
    <ligand>
        <name>Zn(2+)</name>
        <dbReference type="ChEBI" id="CHEBI:29105"/>
    </ligand>
</feature>
<evidence type="ECO:0000256" key="3">
    <source>
        <dbReference type="ARBA" id="ARBA00022833"/>
    </source>
</evidence>
<dbReference type="InterPro" id="IPR036390">
    <property type="entry name" value="WH_DNA-bd_sf"/>
</dbReference>
<feature type="binding site" evidence="7">
    <location>
        <position position="113"/>
    </location>
    <ligand>
        <name>Zn(2+)</name>
        <dbReference type="ChEBI" id="CHEBI:29105"/>
    </ligand>
</feature>
<evidence type="ECO:0000256" key="6">
    <source>
        <dbReference type="ARBA" id="ARBA00023163"/>
    </source>
</evidence>
<comment type="caution">
    <text evidence="10">The sequence shown here is derived from an EMBL/GenBank/DDBJ whole genome shotgun (WGS) entry which is preliminary data.</text>
</comment>
<dbReference type="PANTHER" id="PTHR33202:SF7">
    <property type="entry name" value="FERRIC UPTAKE REGULATION PROTEIN"/>
    <property type="match status" value="1"/>
</dbReference>
<evidence type="ECO:0000256" key="5">
    <source>
        <dbReference type="ARBA" id="ARBA00023125"/>
    </source>
</evidence>